<dbReference type="AlphaFoldDB" id="Q7RDP9"/>
<proteinExistence type="predicted"/>
<accession>Q7RDP9</accession>
<reference evidence="1 2" key="1">
    <citation type="journal article" date="2002" name="Nature">
        <title>Genome sequence and comparative analysis of the model rodent malaria parasite Plasmodium yoelii yoelii.</title>
        <authorList>
            <person name="Carlton J.M."/>
            <person name="Angiuoli S.V."/>
            <person name="Suh B.B."/>
            <person name="Kooij T.W."/>
            <person name="Pertea M."/>
            <person name="Silva J.C."/>
            <person name="Ermolaeva M.D."/>
            <person name="Allen J.E."/>
            <person name="Selengut J.D."/>
            <person name="Koo H.L."/>
            <person name="Peterson J.D."/>
            <person name="Pop M."/>
            <person name="Kosack D.S."/>
            <person name="Shumway M.F."/>
            <person name="Bidwell S.L."/>
            <person name="Shallom S.J."/>
            <person name="van Aken S.E."/>
            <person name="Riedmuller S.B."/>
            <person name="Feldblyum T.V."/>
            <person name="Cho J.K."/>
            <person name="Quackenbush J."/>
            <person name="Sedegah M."/>
            <person name="Shoaibi A."/>
            <person name="Cummings L.M."/>
            <person name="Florens L."/>
            <person name="Yates J.R."/>
            <person name="Raine J.D."/>
            <person name="Sinden R.E."/>
            <person name="Harris M.A."/>
            <person name="Cunningham D.A."/>
            <person name="Preiser P.R."/>
            <person name="Bergman L.W."/>
            <person name="Vaidya A.B."/>
            <person name="van Lin L.H."/>
            <person name="Janse C.J."/>
            <person name="Waters A.P."/>
            <person name="Smith H.O."/>
            <person name="White O.R."/>
            <person name="Salzberg S.L."/>
            <person name="Venter J.C."/>
            <person name="Fraser C.M."/>
            <person name="Hoffman S.L."/>
            <person name="Gardner M.J."/>
            <person name="Carucci D.J."/>
        </authorList>
    </citation>
    <scope>NUCLEOTIDE SEQUENCE [LARGE SCALE GENOMIC DNA]</scope>
    <source>
        <strain evidence="1 2">17XNL</strain>
    </source>
</reference>
<organism evidence="1 2">
    <name type="scientific">Plasmodium yoelii yoelii</name>
    <dbReference type="NCBI Taxonomy" id="73239"/>
    <lineage>
        <taxon>Eukaryota</taxon>
        <taxon>Sar</taxon>
        <taxon>Alveolata</taxon>
        <taxon>Apicomplexa</taxon>
        <taxon>Aconoidasida</taxon>
        <taxon>Haemosporida</taxon>
        <taxon>Plasmodiidae</taxon>
        <taxon>Plasmodium</taxon>
        <taxon>Plasmodium (Vinckeia)</taxon>
    </lineage>
</organism>
<dbReference type="PaxDb" id="73239-Q7RDP9"/>
<sequence length="47" mass="5838">MMFYIYCSQHGCLIQFWLNINMMHFIQKITIINKIWNNFIIKMNILL</sequence>
<dbReference type="InParanoid" id="Q7RDP9"/>
<keyword evidence="2" id="KW-1185">Reference proteome</keyword>
<evidence type="ECO:0000313" key="1">
    <source>
        <dbReference type="EMBL" id="EAA17388.1"/>
    </source>
</evidence>
<protein>
    <submittedName>
        <fullName evidence="1">Uncharacterized protein</fullName>
    </submittedName>
</protein>
<name>Q7RDP9_PLAYO</name>
<gene>
    <name evidence="1" type="ORF">PY05372</name>
</gene>
<dbReference type="EMBL" id="AABL01001698">
    <property type="protein sequence ID" value="EAA17388.1"/>
    <property type="molecule type" value="Genomic_DNA"/>
</dbReference>
<evidence type="ECO:0000313" key="2">
    <source>
        <dbReference type="Proteomes" id="UP000008553"/>
    </source>
</evidence>
<comment type="caution">
    <text evidence="1">The sequence shown here is derived from an EMBL/GenBank/DDBJ whole genome shotgun (WGS) entry which is preliminary data.</text>
</comment>
<dbReference type="Proteomes" id="UP000008553">
    <property type="component" value="Unassembled WGS sequence"/>
</dbReference>